<proteinExistence type="predicted"/>
<organism evidence="1 2">
    <name type="scientific">Globodera rostochiensis</name>
    <name type="common">Golden nematode worm</name>
    <name type="synonym">Heterodera rostochiensis</name>
    <dbReference type="NCBI Taxonomy" id="31243"/>
    <lineage>
        <taxon>Eukaryota</taxon>
        <taxon>Metazoa</taxon>
        <taxon>Ecdysozoa</taxon>
        <taxon>Nematoda</taxon>
        <taxon>Chromadorea</taxon>
        <taxon>Rhabditida</taxon>
        <taxon>Tylenchina</taxon>
        <taxon>Tylenchomorpha</taxon>
        <taxon>Tylenchoidea</taxon>
        <taxon>Heteroderidae</taxon>
        <taxon>Heteroderinae</taxon>
        <taxon>Globodera</taxon>
    </lineage>
</organism>
<accession>A0A914H131</accession>
<name>A0A914H131_GLORO</name>
<dbReference type="AlphaFoldDB" id="A0A914H131"/>
<dbReference type="WBParaSite" id="Gr19_v10_g12659.t1">
    <property type="protein sequence ID" value="Gr19_v10_g12659.t1"/>
    <property type="gene ID" value="Gr19_v10_g12659"/>
</dbReference>
<evidence type="ECO:0000313" key="1">
    <source>
        <dbReference type="Proteomes" id="UP000887572"/>
    </source>
</evidence>
<sequence length="113" mass="12470">MRNLGFARVELLLEFDELEQCKDKTYNCFCDYFYGIGRTTGLCCDDDTECHCCATVRLGEWQTHCRTAGQGLKDSAWRAGAWRAGSCRAVPAEGQGLLEGRGLEGRGPGGPER</sequence>
<dbReference type="Proteomes" id="UP000887572">
    <property type="component" value="Unplaced"/>
</dbReference>
<evidence type="ECO:0000313" key="2">
    <source>
        <dbReference type="WBParaSite" id="Gr19_v10_g12659.t1"/>
    </source>
</evidence>
<reference evidence="2" key="1">
    <citation type="submission" date="2022-11" db="UniProtKB">
        <authorList>
            <consortium name="WormBaseParasite"/>
        </authorList>
    </citation>
    <scope>IDENTIFICATION</scope>
</reference>
<keyword evidence="1" id="KW-1185">Reference proteome</keyword>
<protein>
    <submittedName>
        <fullName evidence="2">Uncharacterized protein</fullName>
    </submittedName>
</protein>